<feature type="region of interest" description="Disordered" evidence="1">
    <location>
        <begin position="85"/>
        <end position="191"/>
    </location>
</feature>
<accession>A0A5B8Y614</accession>
<reference evidence="3 4" key="1">
    <citation type="submission" date="2019-06" db="EMBL/GenBank/DDBJ databases">
        <title>Persicimonas caeni gen. nov., sp. nov., a predatory bacterium isolated from solar saltern.</title>
        <authorList>
            <person name="Wang S."/>
        </authorList>
    </citation>
    <scope>NUCLEOTIDE SEQUENCE [LARGE SCALE GENOMIC DNA]</scope>
    <source>
        <strain evidence="3 4">YN101</strain>
    </source>
</reference>
<name>A0A4Y6PV78_PERCE</name>
<organism evidence="3 4">
    <name type="scientific">Persicimonas caeni</name>
    <dbReference type="NCBI Taxonomy" id="2292766"/>
    <lineage>
        <taxon>Bacteria</taxon>
        <taxon>Deltaproteobacteria</taxon>
        <taxon>Bradymonadales</taxon>
        <taxon>Bradymonadaceae</taxon>
        <taxon>Persicimonas</taxon>
    </lineage>
</organism>
<dbReference type="OrthoDB" id="5526062at2"/>
<dbReference type="Proteomes" id="UP000315995">
    <property type="component" value="Chromosome"/>
</dbReference>
<keyword evidence="2" id="KW-1133">Transmembrane helix</keyword>
<keyword evidence="2" id="KW-0812">Transmembrane</keyword>
<dbReference type="RefSeq" id="WP_141198496.1">
    <property type="nucleotide sequence ID" value="NZ_CP041186.1"/>
</dbReference>
<feature type="compositionally biased region" description="Polar residues" evidence="1">
    <location>
        <begin position="116"/>
        <end position="133"/>
    </location>
</feature>
<sequence length="417" mass="45738">MTYEEFEWNILKLAYEDGLERFQPSYLAYALGLPHETVSTYLEQATHAGLIEMDVTEDGRLEYFVPGVEGKAALPQPVWKDQLDAEAAADANAASPTQQPDETVSLGHDGAVADSKPQQALSSANKQSATDPSANKHGDTEQNLPTNGLVRADSGGLTKKSTETTDGSLDGVARDRALVRRRPPKANRVGRSQLPPALRAHIQARYGAEDGSVTDGPPGASVAVLDREATVNDADNLVVEGQLVKADEPSHSTHRNHNPNNLPARVDTDLDTFTDPSQTIFMRQLKVYGVKSEKALREHVERLFGSFGYKAVHVGGQRMRFERGSVTFILALVPLFVLVLPLFVYLFLYCMGRSTIQQEPIELDVQFRKLGDEQGTYEIDLTFIGMHGVVLGAADQRVLNQEVDTLRDELQWALSTG</sequence>
<dbReference type="EMBL" id="CP041186">
    <property type="protein sequence ID" value="QDG52019.1"/>
    <property type="molecule type" value="Genomic_DNA"/>
</dbReference>
<keyword evidence="2" id="KW-0472">Membrane</keyword>
<evidence type="ECO:0000313" key="4">
    <source>
        <dbReference type="Proteomes" id="UP000315995"/>
    </source>
</evidence>
<evidence type="ECO:0000313" key="3">
    <source>
        <dbReference type="EMBL" id="QDG52019.1"/>
    </source>
</evidence>
<evidence type="ECO:0000256" key="1">
    <source>
        <dbReference type="SAM" id="MobiDB-lite"/>
    </source>
</evidence>
<dbReference type="AlphaFoldDB" id="A0A4Y6PV78"/>
<feature type="compositionally biased region" description="Low complexity" evidence="1">
    <location>
        <begin position="85"/>
        <end position="94"/>
    </location>
</feature>
<keyword evidence="4" id="KW-1185">Reference proteome</keyword>
<feature type="transmembrane region" description="Helical" evidence="2">
    <location>
        <begin position="326"/>
        <end position="348"/>
    </location>
</feature>
<feature type="region of interest" description="Disordered" evidence="1">
    <location>
        <begin position="247"/>
        <end position="269"/>
    </location>
</feature>
<gene>
    <name evidence="3" type="ORF">FIV42_15100</name>
</gene>
<proteinExistence type="predicted"/>
<evidence type="ECO:0000256" key="2">
    <source>
        <dbReference type="SAM" id="Phobius"/>
    </source>
</evidence>
<accession>A0A4Y6PV78</accession>
<protein>
    <submittedName>
        <fullName evidence="3">Uncharacterized protein</fullName>
    </submittedName>
</protein>